<evidence type="ECO:0000256" key="1">
    <source>
        <dbReference type="SAM" id="Phobius"/>
    </source>
</evidence>
<dbReference type="GO" id="GO:0008320">
    <property type="term" value="F:protein transmembrane transporter activity"/>
    <property type="evidence" value="ECO:0007669"/>
    <property type="project" value="InterPro"/>
</dbReference>
<evidence type="ECO:0000313" key="2">
    <source>
        <dbReference type="EMBL" id="ASI13474.1"/>
    </source>
</evidence>
<dbReference type="InterPro" id="IPR008158">
    <property type="entry name" value="Translocase_Sec61-g"/>
</dbReference>
<evidence type="ECO:0000313" key="3">
    <source>
        <dbReference type="Proteomes" id="UP000197679"/>
    </source>
</evidence>
<dbReference type="EMBL" id="CP019964">
    <property type="protein sequence ID" value="ASI13474.1"/>
    <property type="molecule type" value="Genomic_DNA"/>
</dbReference>
<protein>
    <submittedName>
        <fullName evidence="2">Preprotein translocase subunit SecE</fullName>
    </submittedName>
</protein>
<dbReference type="Proteomes" id="UP000197679">
    <property type="component" value="Chromosome"/>
</dbReference>
<reference evidence="2 3" key="1">
    <citation type="journal article" date="2017" name="Nat. Commun.">
        <title>'ARMAN' archaea depend on association with euryarchaeal host in culture and in situ.</title>
        <authorList>
            <person name="Golyshina O."/>
            <person name="Toshchakov S."/>
            <person name="Makarova K."/>
            <person name="Gavrilov S."/>
            <person name="Korzhenkov A."/>
            <person name="La Cono V."/>
            <person name="Arcadi E."/>
            <person name="Nechitaylo T."/>
            <person name="Ferrer M."/>
            <person name="Kublanov I."/>
            <person name="Wolf Y."/>
            <person name="Yakimov M."/>
            <person name="Golyshin P."/>
            <person name="Slesarev A."/>
            <person name="Kozyavkin S."/>
        </authorList>
    </citation>
    <scope>NUCLEOTIDE SEQUENCE [LARGE SCALE GENOMIC DNA]</scope>
    <source>
        <strain evidence="2 3">Mia14</strain>
    </source>
</reference>
<dbReference type="GO" id="GO:0016020">
    <property type="term" value="C:membrane"/>
    <property type="evidence" value="ECO:0007669"/>
    <property type="project" value="InterPro"/>
</dbReference>
<dbReference type="NCBIfam" id="TIGR00327">
    <property type="entry name" value="secE_euk_arch"/>
    <property type="match status" value="1"/>
</dbReference>
<organism evidence="2 3">
    <name type="scientific">Candidatus Mancarchaeum acidiphilum</name>
    <dbReference type="NCBI Taxonomy" id="1920749"/>
    <lineage>
        <taxon>Archaea</taxon>
        <taxon>Candidatus Micrarchaeota</taxon>
        <taxon>Candidatus Mancarchaeum</taxon>
    </lineage>
</organism>
<gene>
    <name evidence="2" type="ORF">Mia14_0135</name>
</gene>
<dbReference type="AlphaFoldDB" id="A0A218NLX7"/>
<keyword evidence="1" id="KW-1133">Transmembrane helix</keyword>
<dbReference type="InterPro" id="IPR023391">
    <property type="entry name" value="Prot_translocase_SecE_dom_sf"/>
</dbReference>
<dbReference type="SUPFAM" id="SSF103456">
    <property type="entry name" value="Preprotein translocase SecE subunit"/>
    <property type="match status" value="1"/>
</dbReference>
<accession>A0A218NLX7</accession>
<proteinExistence type="predicted"/>
<feature type="transmembrane region" description="Helical" evidence="1">
    <location>
        <begin position="35"/>
        <end position="58"/>
    </location>
</feature>
<dbReference type="GeneID" id="33313694"/>
<sequence length="65" mass="7287">MNVYEKFKSFLSNSRHIIDISYKPESREYDRSAKIIILGILLLGVVGFIIAVIISLLVTGTLSMV</sequence>
<dbReference type="OrthoDB" id="52835at2157"/>
<keyword evidence="1" id="KW-0812">Transmembrane</keyword>
<name>A0A218NLX7_9ARCH</name>
<dbReference type="RefSeq" id="WP_088819641.1">
    <property type="nucleotide sequence ID" value="NZ_CP019964.1"/>
</dbReference>
<dbReference type="Gene3D" id="1.20.5.820">
    <property type="entry name" value="Preprotein translocase SecE subunit"/>
    <property type="match status" value="1"/>
</dbReference>
<keyword evidence="3" id="KW-1185">Reference proteome</keyword>
<dbReference type="KEGG" id="marh:Mia14_0135"/>
<keyword evidence="1" id="KW-0472">Membrane</keyword>